<dbReference type="GO" id="GO:0046872">
    <property type="term" value="F:metal ion binding"/>
    <property type="evidence" value="ECO:0007669"/>
    <property type="project" value="UniProtKB-KW"/>
</dbReference>
<comment type="cofactor">
    <cofactor evidence="10">
        <name>Zn(2+)</name>
        <dbReference type="ChEBI" id="CHEBI:29105"/>
    </cofactor>
    <text evidence="10">Binds 1 zinc ion per subunit.</text>
</comment>
<evidence type="ECO:0000256" key="6">
    <source>
        <dbReference type="ARBA" id="ARBA00022801"/>
    </source>
</evidence>
<dbReference type="Pfam" id="PF03193">
    <property type="entry name" value="RsgA_GTPase"/>
    <property type="match status" value="1"/>
</dbReference>
<dbReference type="AlphaFoldDB" id="A0A1D7QW51"/>
<evidence type="ECO:0000256" key="2">
    <source>
        <dbReference type="ARBA" id="ARBA00022517"/>
    </source>
</evidence>
<dbReference type="HAMAP" id="MF_01820">
    <property type="entry name" value="GTPase_RsgA"/>
    <property type="match status" value="1"/>
</dbReference>
<dbReference type="GO" id="GO:0019843">
    <property type="term" value="F:rRNA binding"/>
    <property type="evidence" value="ECO:0007669"/>
    <property type="project" value="UniProtKB-KW"/>
</dbReference>
<dbReference type="Gene3D" id="3.40.50.300">
    <property type="entry name" value="P-loop containing nucleotide triphosphate hydrolases"/>
    <property type="match status" value="1"/>
</dbReference>
<dbReference type="PANTHER" id="PTHR32120:SF11">
    <property type="entry name" value="SMALL RIBOSOMAL SUBUNIT BIOGENESIS GTPASE RSGA 1, MITOCHONDRIAL-RELATED"/>
    <property type="match status" value="1"/>
</dbReference>
<dbReference type="PROSITE" id="PS51721">
    <property type="entry name" value="G_CP"/>
    <property type="match status" value="1"/>
</dbReference>
<evidence type="ECO:0000256" key="9">
    <source>
        <dbReference type="ARBA" id="ARBA00023134"/>
    </source>
</evidence>
<dbReference type="PROSITE" id="PS50936">
    <property type="entry name" value="ENGC_GTPASE"/>
    <property type="match status" value="1"/>
</dbReference>
<evidence type="ECO:0000256" key="7">
    <source>
        <dbReference type="ARBA" id="ARBA00022833"/>
    </source>
</evidence>
<evidence type="ECO:0000256" key="4">
    <source>
        <dbReference type="ARBA" id="ARBA00022730"/>
    </source>
</evidence>
<evidence type="ECO:0000256" key="1">
    <source>
        <dbReference type="ARBA" id="ARBA00022490"/>
    </source>
</evidence>
<dbReference type="EC" id="3.6.1.-" evidence="10"/>
<evidence type="ECO:0000259" key="11">
    <source>
        <dbReference type="PROSITE" id="PS50936"/>
    </source>
</evidence>
<keyword evidence="7 10" id="KW-0862">Zinc</keyword>
<dbReference type="InterPro" id="IPR030378">
    <property type="entry name" value="G_CP_dom"/>
</dbReference>
<keyword evidence="2 10" id="KW-0690">Ribosome biogenesis</keyword>
<evidence type="ECO:0000256" key="3">
    <source>
        <dbReference type="ARBA" id="ARBA00022723"/>
    </source>
</evidence>
<dbReference type="OrthoDB" id="9809485at2"/>
<evidence type="ECO:0000259" key="12">
    <source>
        <dbReference type="PROSITE" id="PS51721"/>
    </source>
</evidence>
<dbReference type="EMBL" id="CP012502">
    <property type="protein sequence ID" value="AOM83235.1"/>
    <property type="molecule type" value="Genomic_DNA"/>
</dbReference>
<dbReference type="SUPFAM" id="SSF52540">
    <property type="entry name" value="P-loop containing nucleoside triphosphate hydrolases"/>
    <property type="match status" value="1"/>
</dbReference>
<evidence type="ECO:0000313" key="13">
    <source>
        <dbReference type="EMBL" id="AOM83235.1"/>
    </source>
</evidence>
<dbReference type="InterPro" id="IPR010914">
    <property type="entry name" value="RsgA_GTPase_dom"/>
</dbReference>
<keyword evidence="5 10" id="KW-0547">Nucleotide-binding</keyword>
<feature type="binding site" evidence="10">
    <location>
        <begin position="112"/>
        <end position="115"/>
    </location>
    <ligand>
        <name>GTP</name>
        <dbReference type="ChEBI" id="CHEBI:37565"/>
    </ligand>
</feature>
<comment type="subcellular location">
    <subcellularLocation>
        <location evidence="10">Cytoplasm</location>
    </subcellularLocation>
</comment>
<feature type="domain" description="CP-type G" evidence="12">
    <location>
        <begin position="63"/>
        <end position="224"/>
    </location>
</feature>
<name>A0A1D7QW51_9BACI</name>
<evidence type="ECO:0000256" key="8">
    <source>
        <dbReference type="ARBA" id="ARBA00022884"/>
    </source>
</evidence>
<dbReference type="GO" id="GO:0005737">
    <property type="term" value="C:cytoplasm"/>
    <property type="evidence" value="ECO:0007669"/>
    <property type="project" value="UniProtKB-SubCell"/>
</dbReference>
<comment type="similarity">
    <text evidence="10">Belongs to the TRAFAC class YlqF/YawG GTPase family. RsgA subfamily.</text>
</comment>
<organism evidence="13 14">
    <name type="scientific">Salisediminibacterium beveridgei</name>
    <dbReference type="NCBI Taxonomy" id="632773"/>
    <lineage>
        <taxon>Bacteria</taxon>
        <taxon>Bacillati</taxon>
        <taxon>Bacillota</taxon>
        <taxon>Bacilli</taxon>
        <taxon>Bacillales</taxon>
        <taxon>Bacillaceae</taxon>
        <taxon>Salisediminibacterium</taxon>
    </lineage>
</organism>
<dbReference type="STRING" id="632773.BBEV_1874"/>
<dbReference type="CDD" id="cd04466">
    <property type="entry name" value="S1_YloQ_GTPase"/>
    <property type="match status" value="1"/>
</dbReference>
<keyword evidence="14" id="KW-1185">Reference proteome</keyword>
<comment type="subunit">
    <text evidence="10">Monomer. Associates with 30S ribosomal subunit, binds 16S rRNA.</text>
</comment>
<sequence length="294" mass="33566">MPKGRIIKALSGFYYVETDGHIVQCRARGNFRNRKITPLVGDWVEYVAENDTDGYIMGIDDRKNQLVRPPIANVEQAVLIFSMNDPKFSPVLLDRFLVHVEANGIEPLLCFSKSDLRLKDNEDELNYFEEVYQNIGYQIIKTSIYHEETIEQLRPYIKGKVSVFAGQSGVGKSSLLNVLKPGVNIRTDVTSKRLGRGKHTTRHVELIPLNEGGYVADTPGFSSLDFEGIEKEELGDYFPEIQALSSQCKFRECQHINEPKCAVKASVESGHTARERYEHYASFHEEIEQTKRRY</sequence>
<keyword evidence="4 10" id="KW-0699">rRNA-binding</keyword>
<feature type="domain" description="EngC GTPase" evidence="11">
    <location>
        <begin position="72"/>
        <end position="222"/>
    </location>
</feature>
<proteinExistence type="inferred from homology"/>
<dbReference type="NCBIfam" id="TIGR00157">
    <property type="entry name" value="ribosome small subunit-dependent GTPase A"/>
    <property type="match status" value="1"/>
</dbReference>
<keyword evidence="8 10" id="KW-0694">RNA-binding</keyword>
<dbReference type="Proteomes" id="UP000094463">
    <property type="component" value="Chromosome"/>
</dbReference>
<dbReference type="KEGG" id="bbev:BBEV_1874"/>
<reference evidence="13 14" key="1">
    <citation type="submission" date="2015-08" db="EMBL/GenBank/DDBJ databases">
        <title>The complete genome sequence of Bacillus beveridgei MLTeJB.</title>
        <authorList>
            <person name="Hanson T.E."/>
            <person name="Mesa C."/>
            <person name="Basesman S.M."/>
            <person name="Oremland R.S."/>
        </authorList>
    </citation>
    <scope>NUCLEOTIDE SEQUENCE [LARGE SCALE GENOMIC DNA]</scope>
    <source>
        <strain evidence="13 14">MLTeJB</strain>
    </source>
</reference>
<feature type="binding site" evidence="10">
    <location>
        <begin position="166"/>
        <end position="174"/>
    </location>
    <ligand>
        <name>GTP</name>
        <dbReference type="ChEBI" id="CHEBI:37565"/>
    </ligand>
</feature>
<dbReference type="PANTHER" id="PTHR32120">
    <property type="entry name" value="SMALL RIBOSOMAL SUBUNIT BIOGENESIS GTPASE RSGA"/>
    <property type="match status" value="1"/>
</dbReference>
<keyword evidence="1 10" id="KW-0963">Cytoplasm</keyword>
<dbReference type="InterPro" id="IPR031944">
    <property type="entry name" value="RsgA_N"/>
</dbReference>
<dbReference type="GO" id="GO:0003924">
    <property type="term" value="F:GTPase activity"/>
    <property type="evidence" value="ECO:0007669"/>
    <property type="project" value="UniProtKB-UniRule"/>
</dbReference>
<keyword evidence="6 10" id="KW-0378">Hydrolase</keyword>
<evidence type="ECO:0000313" key="14">
    <source>
        <dbReference type="Proteomes" id="UP000094463"/>
    </source>
</evidence>
<dbReference type="GO" id="GO:0042274">
    <property type="term" value="P:ribosomal small subunit biogenesis"/>
    <property type="evidence" value="ECO:0007669"/>
    <property type="project" value="UniProtKB-UniRule"/>
</dbReference>
<dbReference type="SUPFAM" id="SSF50249">
    <property type="entry name" value="Nucleic acid-binding proteins"/>
    <property type="match status" value="1"/>
</dbReference>
<dbReference type="InterPro" id="IPR012340">
    <property type="entry name" value="NA-bd_OB-fold"/>
</dbReference>
<feature type="binding site" evidence="10">
    <location>
        <position position="261"/>
    </location>
    <ligand>
        <name>Zn(2+)</name>
        <dbReference type="ChEBI" id="CHEBI:29105"/>
    </ligand>
</feature>
<feature type="binding site" evidence="10">
    <location>
        <position position="253"/>
    </location>
    <ligand>
        <name>Zn(2+)</name>
        <dbReference type="ChEBI" id="CHEBI:29105"/>
    </ligand>
</feature>
<evidence type="ECO:0000256" key="5">
    <source>
        <dbReference type="ARBA" id="ARBA00022741"/>
    </source>
</evidence>
<dbReference type="RefSeq" id="WP_069365241.1">
    <property type="nucleotide sequence ID" value="NZ_CP012502.1"/>
</dbReference>
<dbReference type="PATRIC" id="fig|632773.3.peg.1963"/>
<gene>
    <name evidence="10 13" type="primary">rsgA</name>
    <name evidence="13" type="ORF">BBEV_1874</name>
</gene>
<feature type="binding site" evidence="10">
    <location>
        <position position="255"/>
    </location>
    <ligand>
        <name>Zn(2+)</name>
        <dbReference type="ChEBI" id="CHEBI:29105"/>
    </ligand>
</feature>
<dbReference type="Gene3D" id="1.10.40.50">
    <property type="entry name" value="Probable gtpase engc, domain 3"/>
    <property type="match status" value="1"/>
</dbReference>
<dbReference type="InterPro" id="IPR004881">
    <property type="entry name" value="Ribosome_biogen_GTPase_RsgA"/>
</dbReference>
<accession>A0A1D7QW51</accession>
<protein>
    <recommendedName>
        <fullName evidence="10">Small ribosomal subunit biogenesis GTPase RsgA</fullName>
        <ecNumber evidence="10">3.6.1.-</ecNumber>
    </recommendedName>
</protein>
<evidence type="ECO:0000256" key="10">
    <source>
        <dbReference type="HAMAP-Rule" id="MF_01820"/>
    </source>
</evidence>
<dbReference type="InterPro" id="IPR027417">
    <property type="entry name" value="P-loop_NTPase"/>
</dbReference>
<dbReference type="Pfam" id="PF16745">
    <property type="entry name" value="RsgA_N"/>
    <property type="match status" value="1"/>
</dbReference>
<dbReference type="GO" id="GO:0005525">
    <property type="term" value="F:GTP binding"/>
    <property type="evidence" value="ECO:0007669"/>
    <property type="project" value="UniProtKB-UniRule"/>
</dbReference>
<dbReference type="CDD" id="cd01854">
    <property type="entry name" value="YjeQ_EngC"/>
    <property type="match status" value="1"/>
</dbReference>
<comment type="function">
    <text evidence="10">One of several proteins that assist in the late maturation steps of the functional core of the 30S ribosomal subunit. Helps release RbfA from mature subunits. May play a role in the assembly of ribosomal proteins into the subunit. Circularly permuted GTPase that catalyzes slow GTP hydrolysis, GTPase activity is stimulated by the 30S ribosomal subunit.</text>
</comment>
<feature type="binding site" evidence="10">
    <location>
        <position position="248"/>
    </location>
    <ligand>
        <name>Zn(2+)</name>
        <dbReference type="ChEBI" id="CHEBI:29105"/>
    </ligand>
</feature>
<keyword evidence="9 10" id="KW-0342">GTP-binding</keyword>
<dbReference type="Gene3D" id="2.40.50.140">
    <property type="entry name" value="Nucleic acid-binding proteins"/>
    <property type="match status" value="1"/>
</dbReference>
<keyword evidence="3 10" id="KW-0479">Metal-binding</keyword>